<sequence>MGAVASANYIYLNPLSTCIFSAIFLGEQFTAVMIAGGLAIVAGLYQAVRR</sequence>
<name>A0A9D1RIA1_9BACT</name>
<evidence type="ECO:0000256" key="1">
    <source>
        <dbReference type="SAM" id="Phobius"/>
    </source>
</evidence>
<dbReference type="EMBL" id="DXGG01000216">
    <property type="protein sequence ID" value="HIW87965.1"/>
    <property type="molecule type" value="Genomic_DNA"/>
</dbReference>
<protein>
    <submittedName>
        <fullName evidence="2">EamA family transporter</fullName>
    </submittedName>
</protein>
<keyword evidence="1" id="KW-1133">Transmembrane helix</keyword>
<evidence type="ECO:0000313" key="3">
    <source>
        <dbReference type="Proteomes" id="UP000824267"/>
    </source>
</evidence>
<evidence type="ECO:0000313" key="2">
    <source>
        <dbReference type="EMBL" id="HIW87965.1"/>
    </source>
</evidence>
<feature type="transmembrane region" description="Helical" evidence="1">
    <location>
        <begin position="19"/>
        <end position="45"/>
    </location>
</feature>
<comment type="caution">
    <text evidence="2">The sequence shown here is derived from an EMBL/GenBank/DDBJ whole genome shotgun (WGS) entry which is preliminary data.</text>
</comment>
<dbReference type="InterPro" id="IPR037185">
    <property type="entry name" value="EmrE-like"/>
</dbReference>
<keyword evidence="1" id="KW-0812">Transmembrane</keyword>
<dbReference type="AlphaFoldDB" id="A0A9D1RIA1"/>
<gene>
    <name evidence="2" type="ORF">IAC47_06810</name>
</gene>
<dbReference type="Proteomes" id="UP000824267">
    <property type="component" value="Unassembled WGS sequence"/>
</dbReference>
<keyword evidence="1" id="KW-0472">Membrane</keyword>
<proteinExistence type="predicted"/>
<reference evidence="2" key="2">
    <citation type="submission" date="2021-04" db="EMBL/GenBank/DDBJ databases">
        <authorList>
            <person name="Gilroy R."/>
        </authorList>
    </citation>
    <scope>NUCLEOTIDE SEQUENCE</scope>
    <source>
        <strain evidence="2">Gambia16-930</strain>
    </source>
</reference>
<reference evidence="2" key="1">
    <citation type="journal article" date="2021" name="PeerJ">
        <title>Extensive microbial diversity within the chicken gut microbiome revealed by metagenomics and culture.</title>
        <authorList>
            <person name="Gilroy R."/>
            <person name="Ravi A."/>
            <person name="Getino M."/>
            <person name="Pursley I."/>
            <person name="Horton D.L."/>
            <person name="Alikhan N.F."/>
            <person name="Baker D."/>
            <person name="Gharbi K."/>
            <person name="Hall N."/>
            <person name="Watson M."/>
            <person name="Adriaenssens E.M."/>
            <person name="Foster-Nyarko E."/>
            <person name="Jarju S."/>
            <person name="Secka A."/>
            <person name="Antonio M."/>
            <person name="Oren A."/>
            <person name="Chaudhuri R.R."/>
            <person name="La Ragione R."/>
            <person name="Hildebrand F."/>
            <person name="Pallen M.J."/>
        </authorList>
    </citation>
    <scope>NUCLEOTIDE SEQUENCE</scope>
    <source>
        <strain evidence="2">Gambia16-930</strain>
    </source>
</reference>
<dbReference type="SUPFAM" id="SSF103481">
    <property type="entry name" value="Multidrug resistance efflux transporter EmrE"/>
    <property type="match status" value="1"/>
</dbReference>
<organism evidence="2 3">
    <name type="scientific">Candidatus Onthomorpha intestinigallinarum</name>
    <dbReference type="NCBI Taxonomy" id="2840880"/>
    <lineage>
        <taxon>Bacteria</taxon>
        <taxon>Pseudomonadati</taxon>
        <taxon>Bacteroidota</taxon>
        <taxon>Bacteroidia</taxon>
        <taxon>Bacteroidales</taxon>
        <taxon>Candidatus Onthomorpha</taxon>
    </lineage>
</organism>
<accession>A0A9D1RIA1</accession>